<proteinExistence type="predicted"/>
<comment type="caution">
    <text evidence="1">The sequence shown here is derived from an EMBL/GenBank/DDBJ whole genome shotgun (WGS) entry which is preliminary data.</text>
</comment>
<reference evidence="1" key="1">
    <citation type="submission" date="2022-02" db="EMBL/GenBank/DDBJ databases">
        <title>Plant Genome Project.</title>
        <authorList>
            <person name="Zhang R.-G."/>
        </authorList>
    </citation>
    <scope>NUCLEOTIDE SEQUENCE</scope>
    <source>
        <strain evidence="1">AT1</strain>
    </source>
</reference>
<gene>
    <name evidence="1" type="ORF">RHMOL_Rhmol05G0160400</name>
</gene>
<sequence>MADHGGDGSRGEVIDCQEDCGETMVAETEDQTREETVAGSGAVAASGGDGSGDQQQEVSGGDERHATEAEPRAKRRRGQWSPALSQWARVHWQRACP</sequence>
<dbReference type="Proteomes" id="UP001062846">
    <property type="component" value="Chromosome 5"/>
</dbReference>
<keyword evidence="2" id="KW-1185">Reference proteome</keyword>
<evidence type="ECO:0000313" key="2">
    <source>
        <dbReference type="Proteomes" id="UP001062846"/>
    </source>
</evidence>
<name>A0ACC0NQM1_RHOML</name>
<dbReference type="EMBL" id="CM046392">
    <property type="protein sequence ID" value="KAI8555254.1"/>
    <property type="molecule type" value="Genomic_DNA"/>
</dbReference>
<accession>A0ACC0NQM1</accession>
<evidence type="ECO:0000313" key="1">
    <source>
        <dbReference type="EMBL" id="KAI8555254.1"/>
    </source>
</evidence>
<protein>
    <submittedName>
        <fullName evidence="1">Uncharacterized protein</fullName>
    </submittedName>
</protein>
<organism evidence="1 2">
    <name type="scientific">Rhododendron molle</name>
    <name type="common">Chinese azalea</name>
    <name type="synonym">Azalea mollis</name>
    <dbReference type="NCBI Taxonomy" id="49168"/>
    <lineage>
        <taxon>Eukaryota</taxon>
        <taxon>Viridiplantae</taxon>
        <taxon>Streptophyta</taxon>
        <taxon>Embryophyta</taxon>
        <taxon>Tracheophyta</taxon>
        <taxon>Spermatophyta</taxon>
        <taxon>Magnoliopsida</taxon>
        <taxon>eudicotyledons</taxon>
        <taxon>Gunneridae</taxon>
        <taxon>Pentapetalae</taxon>
        <taxon>asterids</taxon>
        <taxon>Ericales</taxon>
        <taxon>Ericaceae</taxon>
        <taxon>Ericoideae</taxon>
        <taxon>Rhodoreae</taxon>
        <taxon>Rhododendron</taxon>
    </lineage>
</organism>